<dbReference type="Proteomes" id="UP000187203">
    <property type="component" value="Unassembled WGS sequence"/>
</dbReference>
<dbReference type="AlphaFoldDB" id="A0A1R3K534"/>
<proteinExistence type="predicted"/>
<sequence>MKKLLEKDELVGVASGVVDEKVFLLMNKLLEKEAVVWERSNKTRNGRGRGEGELRMGVESGWRMNVELGWRRDGVLFGDEGLFGGVFLGNNVRMTLVSVLGKRSRDVDMDQAGEFILNQGKRLKSELKAQISNWVYEYYPGMWDVLQVGPVVDYDLLSELFGHKEGEIESNIIECWERSAKGKSKGNRRFFQIKKAARNKVRMERRRQMIEISELLKPGQTYAQALKPKADRAN</sequence>
<keyword evidence="2" id="KW-1185">Reference proteome</keyword>
<protein>
    <submittedName>
        <fullName evidence="1">Transcription factor-like protein</fullName>
    </submittedName>
</protein>
<reference evidence="2" key="1">
    <citation type="submission" date="2013-09" db="EMBL/GenBank/DDBJ databases">
        <title>Corchorus olitorius genome sequencing.</title>
        <authorList>
            <person name="Alam M."/>
            <person name="Haque M.S."/>
            <person name="Islam M.S."/>
            <person name="Emdad E.M."/>
            <person name="Islam M.M."/>
            <person name="Ahmed B."/>
            <person name="Halim A."/>
            <person name="Hossen Q.M.M."/>
            <person name="Hossain M.Z."/>
            <person name="Ahmed R."/>
            <person name="Khan M.M."/>
            <person name="Islam R."/>
            <person name="Rashid M.M."/>
            <person name="Khan S.A."/>
            <person name="Rahman M.S."/>
            <person name="Alam M."/>
            <person name="Yahiya A.S."/>
            <person name="Khan M.S."/>
            <person name="Azam M.S."/>
            <person name="Haque T."/>
            <person name="Lashkar M.Z.H."/>
            <person name="Akhand A.I."/>
            <person name="Morshed G."/>
            <person name="Roy S."/>
            <person name="Uddin K.S."/>
            <person name="Rabeya T."/>
            <person name="Hossain A.S."/>
            <person name="Chowdhury A."/>
            <person name="Snigdha A.R."/>
            <person name="Mortoza M.S."/>
            <person name="Matin S.A."/>
            <person name="Hoque S.M.E."/>
            <person name="Islam M.K."/>
            <person name="Roy D.K."/>
            <person name="Haider R."/>
            <person name="Moosa M.M."/>
            <person name="Elias S.M."/>
            <person name="Hasan A.M."/>
            <person name="Jahan S."/>
            <person name="Shafiuddin M."/>
            <person name="Mahmood N."/>
            <person name="Shommy N.S."/>
        </authorList>
    </citation>
    <scope>NUCLEOTIDE SEQUENCE [LARGE SCALE GENOMIC DNA]</scope>
    <source>
        <strain evidence="2">cv. O-4</strain>
    </source>
</reference>
<evidence type="ECO:0000313" key="1">
    <source>
        <dbReference type="EMBL" id="OMP02098.1"/>
    </source>
</evidence>
<gene>
    <name evidence="1" type="ORF">COLO4_11355</name>
</gene>
<dbReference type="EMBL" id="AWUE01014688">
    <property type="protein sequence ID" value="OMP02098.1"/>
    <property type="molecule type" value="Genomic_DNA"/>
</dbReference>
<name>A0A1R3K534_9ROSI</name>
<comment type="caution">
    <text evidence="1">The sequence shown here is derived from an EMBL/GenBank/DDBJ whole genome shotgun (WGS) entry which is preliminary data.</text>
</comment>
<accession>A0A1R3K534</accession>
<organism evidence="1 2">
    <name type="scientific">Corchorus olitorius</name>
    <dbReference type="NCBI Taxonomy" id="93759"/>
    <lineage>
        <taxon>Eukaryota</taxon>
        <taxon>Viridiplantae</taxon>
        <taxon>Streptophyta</taxon>
        <taxon>Embryophyta</taxon>
        <taxon>Tracheophyta</taxon>
        <taxon>Spermatophyta</taxon>
        <taxon>Magnoliopsida</taxon>
        <taxon>eudicotyledons</taxon>
        <taxon>Gunneridae</taxon>
        <taxon>Pentapetalae</taxon>
        <taxon>rosids</taxon>
        <taxon>malvids</taxon>
        <taxon>Malvales</taxon>
        <taxon>Malvaceae</taxon>
        <taxon>Grewioideae</taxon>
        <taxon>Apeibeae</taxon>
        <taxon>Corchorus</taxon>
    </lineage>
</organism>
<evidence type="ECO:0000313" key="2">
    <source>
        <dbReference type="Proteomes" id="UP000187203"/>
    </source>
</evidence>